<dbReference type="PANTHER" id="PTHR33507">
    <property type="entry name" value="INNER MEMBRANE PROTEIN YBBJ"/>
    <property type="match status" value="1"/>
</dbReference>
<proteinExistence type="predicted"/>
<dbReference type="PANTHER" id="PTHR33507:SF3">
    <property type="entry name" value="INNER MEMBRANE PROTEIN YBBJ"/>
    <property type="match status" value="1"/>
</dbReference>
<reference evidence="7 8" key="1">
    <citation type="submission" date="2022-10" db="EMBL/GenBank/DDBJ databases">
        <title>Luteolibacter flavescens strain MCCC 1K03193, whole genome shotgun sequencing project.</title>
        <authorList>
            <person name="Zhao G."/>
            <person name="Shen L."/>
        </authorList>
    </citation>
    <scope>NUCLEOTIDE SEQUENCE [LARGE SCALE GENOMIC DNA]</scope>
    <source>
        <strain evidence="7 8">MCCC 1K03193</strain>
    </source>
</reference>
<feature type="transmembrane region" description="Helical" evidence="5">
    <location>
        <begin position="7"/>
        <end position="37"/>
    </location>
</feature>
<keyword evidence="4 5" id="KW-0472">Membrane</keyword>
<keyword evidence="2 5" id="KW-0812">Transmembrane</keyword>
<comment type="subcellular location">
    <subcellularLocation>
        <location evidence="1">Membrane</location>
        <topology evidence="1">Multi-pass membrane protein</topology>
    </subcellularLocation>
</comment>
<gene>
    <name evidence="7" type="ORF">OKA04_08250</name>
</gene>
<evidence type="ECO:0000256" key="1">
    <source>
        <dbReference type="ARBA" id="ARBA00004141"/>
    </source>
</evidence>
<evidence type="ECO:0000259" key="6">
    <source>
        <dbReference type="Pfam" id="PF01957"/>
    </source>
</evidence>
<dbReference type="Gene3D" id="2.40.50.140">
    <property type="entry name" value="Nucleic acid-binding proteins"/>
    <property type="match status" value="1"/>
</dbReference>
<evidence type="ECO:0000313" key="8">
    <source>
        <dbReference type="Proteomes" id="UP001207930"/>
    </source>
</evidence>
<dbReference type="InterPro" id="IPR012340">
    <property type="entry name" value="NA-bd_OB-fold"/>
</dbReference>
<dbReference type="InterPro" id="IPR002810">
    <property type="entry name" value="NfeD-like_C"/>
</dbReference>
<dbReference type="Proteomes" id="UP001207930">
    <property type="component" value="Unassembled WGS sequence"/>
</dbReference>
<evidence type="ECO:0000313" key="7">
    <source>
        <dbReference type="EMBL" id="MCW1884716.1"/>
    </source>
</evidence>
<protein>
    <submittedName>
        <fullName evidence="7">NfeD family protein</fullName>
    </submittedName>
</protein>
<name>A0ABT3FMB6_9BACT</name>
<dbReference type="Pfam" id="PF01957">
    <property type="entry name" value="NfeD"/>
    <property type="match status" value="1"/>
</dbReference>
<evidence type="ECO:0000256" key="4">
    <source>
        <dbReference type="ARBA" id="ARBA00023136"/>
    </source>
</evidence>
<accession>A0ABT3FMB6</accession>
<dbReference type="SUPFAM" id="SSF141322">
    <property type="entry name" value="NfeD domain-like"/>
    <property type="match status" value="1"/>
</dbReference>
<keyword evidence="3 5" id="KW-1133">Transmembrane helix</keyword>
<comment type="caution">
    <text evidence="7">The sequence shown here is derived from an EMBL/GenBank/DDBJ whole genome shotgun (WGS) entry which is preliminary data.</text>
</comment>
<dbReference type="InterPro" id="IPR052165">
    <property type="entry name" value="Membrane_assoc_protease"/>
</dbReference>
<keyword evidence="8" id="KW-1185">Reference proteome</keyword>
<organism evidence="7 8">
    <name type="scientific">Luteolibacter flavescens</name>
    <dbReference type="NCBI Taxonomy" id="1859460"/>
    <lineage>
        <taxon>Bacteria</taxon>
        <taxon>Pseudomonadati</taxon>
        <taxon>Verrucomicrobiota</taxon>
        <taxon>Verrucomicrobiia</taxon>
        <taxon>Verrucomicrobiales</taxon>
        <taxon>Verrucomicrobiaceae</taxon>
        <taxon>Luteolibacter</taxon>
    </lineage>
</organism>
<evidence type="ECO:0000256" key="5">
    <source>
        <dbReference type="SAM" id="Phobius"/>
    </source>
</evidence>
<feature type="transmembrane region" description="Helical" evidence="5">
    <location>
        <begin position="43"/>
        <end position="66"/>
    </location>
</feature>
<evidence type="ECO:0000256" key="2">
    <source>
        <dbReference type="ARBA" id="ARBA00022692"/>
    </source>
</evidence>
<feature type="domain" description="NfeD-like C-terminal" evidence="6">
    <location>
        <begin position="89"/>
        <end position="146"/>
    </location>
</feature>
<evidence type="ECO:0000256" key="3">
    <source>
        <dbReference type="ARBA" id="ARBA00022989"/>
    </source>
</evidence>
<sequence>MPIDPEIVWLIAGVLLILAEFFAPGVVMVFFGAGAIATSVTTWLGLTPGLGSQAATFAITSLLLLFTLRRFVKKWFVGHSANGGGMADDDFTGREARVIAHLPGRGEDGLIEIKGSNWKARSEAPVATGETVIIERREGLTFHVRPRF</sequence>
<dbReference type="RefSeq" id="WP_264500675.1">
    <property type="nucleotide sequence ID" value="NZ_JAPDDS010000004.1"/>
</dbReference>
<dbReference type="EMBL" id="JAPDDS010000004">
    <property type="protein sequence ID" value="MCW1884716.1"/>
    <property type="molecule type" value="Genomic_DNA"/>
</dbReference>